<feature type="compositionally biased region" description="Polar residues" evidence="1">
    <location>
        <begin position="19"/>
        <end position="28"/>
    </location>
</feature>
<dbReference type="AlphaFoldDB" id="A0A7T8H2B2"/>
<feature type="region of interest" description="Disordered" evidence="1">
    <location>
        <begin position="127"/>
        <end position="150"/>
    </location>
</feature>
<keyword evidence="2" id="KW-0472">Membrane</keyword>
<keyword evidence="4" id="KW-1185">Reference proteome</keyword>
<accession>A0A7T8H2B2</accession>
<feature type="region of interest" description="Disordered" evidence="1">
    <location>
        <begin position="19"/>
        <end position="41"/>
    </location>
</feature>
<evidence type="ECO:0000256" key="2">
    <source>
        <dbReference type="SAM" id="Phobius"/>
    </source>
</evidence>
<keyword evidence="2" id="KW-0812">Transmembrane</keyword>
<sequence>STRNIYRKKLAILMRGESNFNNSLSPTKMENGGGAPVAASPALNGKEEFSADEEALELSEEIDDEEPIVVESIPETIIRKISRRSNASSVVKKVSRAATPRIINSPTAAASPNNHLSDNIAKTRISNSSNIRPDRFTPTPRRSIHSYRGNEDEASLRYRYKASQNASALSPEEASNDLLDSPSAATSPQVSTCSKILRILPYIFLFLVILASALYVYQ</sequence>
<gene>
    <name evidence="3" type="ORF">FKW44_016710</name>
</gene>
<evidence type="ECO:0000256" key="1">
    <source>
        <dbReference type="SAM" id="MobiDB-lite"/>
    </source>
</evidence>
<dbReference type="EMBL" id="CP045900">
    <property type="protein sequence ID" value="QQP42138.1"/>
    <property type="molecule type" value="Genomic_DNA"/>
</dbReference>
<organism evidence="3 4">
    <name type="scientific">Caligus rogercresseyi</name>
    <name type="common">Sea louse</name>
    <dbReference type="NCBI Taxonomy" id="217165"/>
    <lineage>
        <taxon>Eukaryota</taxon>
        <taxon>Metazoa</taxon>
        <taxon>Ecdysozoa</taxon>
        <taxon>Arthropoda</taxon>
        <taxon>Crustacea</taxon>
        <taxon>Multicrustacea</taxon>
        <taxon>Hexanauplia</taxon>
        <taxon>Copepoda</taxon>
        <taxon>Siphonostomatoida</taxon>
        <taxon>Caligidae</taxon>
        <taxon>Caligus</taxon>
    </lineage>
</organism>
<name>A0A7T8H2B2_CALRO</name>
<protein>
    <submittedName>
        <fullName evidence="3">Zgc:92287</fullName>
    </submittedName>
</protein>
<evidence type="ECO:0000313" key="4">
    <source>
        <dbReference type="Proteomes" id="UP000595437"/>
    </source>
</evidence>
<feature type="non-terminal residue" evidence="3">
    <location>
        <position position="218"/>
    </location>
</feature>
<evidence type="ECO:0000313" key="3">
    <source>
        <dbReference type="EMBL" id="QQP42138.1"/>
    </source>
</evidence>
<reference evidence="4" key="1">
    <citation type="submission" date="2021-01" db="EMBL/GenBank/DDBJ databases">
        <title>Caligus Genome Assembly.</title>
        <authorList>
            <person name="Gallardo-Escarate C."/>
        </authorList>
    </citation>
    <scope>NUCLEOTIDE SEQUENCE [LARGE SCALE GENOMIC DNA]</scope>
</reference>
<feature type="non-terminal residue" evidence="3">
    <location>
        <position position="1"/>
    </location>
</feature>
<feature type="transmembrane region" description="Helical" evidence="2">
    <location>
        <begin position="199"/>
        <end position="217"/>
    </location>
</feature>
<keyword evidence="2" id="KW-1133">Transmembrane helix</keyword>
<dbReference type="Proteomes" id="UP000595437">
    <property type="component" value="Chromosome 11"/>
</dbReference>
<proteinExistence type="predicted"/>